<evidence type="ECO:0000313" key="2">
    <source>
        <dbReference type="EMBL" id="SAL40399.1"/>
    </source>
</evidence>
<name>A0A158H8T6_9BURK</name>
<accession>A0A158H8T6</accession>
<comment type="caution">
    <text evidence="2">The sequence shown here is derived from an EMBL/GenBank/DDBJ whole genome shotgun (WGS) entry which is preliminary data.</text>
</comment>
<keyword evidence="1" id="KW-0812">Transmembrane</keyword>
<sequence>MIGAFAAYASIMILLWICLAVCPVAIALLIAFAAHIDPLSGRWRTAQPLAQRTARWRAPNASVIACSESPSSGS</sequence>
<organism evidence="2 3">
    <name type="scientific">Caballeronia terrestris</name>
    <dbReference type="NCBI Taxonomy" id="1226301"/>
    <lineage>
        <taxon>Bacteria</taxon>
        <taxon>Pseudomonadati</taxon>
        <taxon>Pseudomonadota</taxon>
        <taxon>Betaproteobacteria</taxon>
        <taxon>Burkholderiales</taxon>
        <taxon>Burkholderiaceae</taxon>
        <taxon>Caballeronia</taxon>
    </lineage>
</organism>
<dbReference type="EMBL" id="FCOL02000006">
    <property type="protein sequence ID" value="SAL40399.1"/>
    <property type="molecule type" value="Genomic_DNA"/>
</dbReference>
<feature type="transmembrane region" description="Helical" evidence="1">
    <location>
        <begin position="6"/>
        <end position="34"/>
    </location>
</feature>
<keyword evidence="1" id="KW-1133">Transmembrane helix</keyword>
<proteinExistence type="predicted"/>
<protein>
    <submittedName>
        <fullName evidence="2">Uncharacterized protein</fullName>
    </submittedName>
</protein>
<gene>
    <name evidence="2" type="ORF">AWB67_01537</name>
</gene>
<dbReference type="Proteomes" id="UP000054925">
    <property type="component" value="Unassembled WGS sequence"/>
</dbReference>
<evidence type="ECO:0000256" key="1">
    <source>
        <dbReference type="SAM" id="Phobius"/>
    </source>
</evidence>
<keyword evidence="3" id="KW-1185">Reference proteome</keyword>
<reference evidence="2" key="1">
    <citation type="submission" date="2016-01" db="EMBL/GenBank/DDBJ databases">
        <authorList>
            <person name="Peeters C."/>
        </authorList>
    </citation>
    <scope>NUCLEOTIDE SEQUENCE [LARGE SCALE GENOMIC DNA]</scope>
    <source>
        <strain evidence="2">LMG 22937</strain>
    </source>
</reference>
<evidence type="ECO:0000313" key="3">
    <source>
        <dbReference type="Proteomes" id="UP000054925"/>
    </source>
</evidence>
<keyword evidence="1" id="KW-0472">Membrane</keyword>
<dbReference type="AlphaFoldDB" id="A0A158H8T6"/>